<dbReference type="Gene3D" id="3.40.50.720">
    <property type="entry name" value="NAD(P)-binding Rossmann-like Domain"/>
    <property type="match status" value="1"/>
</dbReference>
<dbReference type="STRING" id="521045.Kole_1066"/>
<proteinExistence type="inferred from homology"/>
<dbReference type="EMBL" id="CP001634">
    <property type="protein sequence ID" value="ACR79769.1"/>
    <property type="molecule type" value="Genomic_DNA"/>
</dbReference>
<organism evidence="4 5">
    <name type="scientific">Kosmotoga olearia (strain ATCC BAA-1733 / DSM 21960 / TBF 19.5.1)</name>
    <dbReference type="NCBI Taxonomy" id="521045"/>
    <lineage>
        <taxon>Bacteria</taxon>
        <taxon>Thermotogati</taxon>
        <taxon>Thermotogota</taxon>
        <taxon>Thermotogae</taxon>
        <taxon>Kosmotogales</taxon>
        <taxon>Kosmotogaceae</taxon>
        <taxon>Kosmotoga</taxon>
    </lineage>
</organism>
<protein>
    <submittedName>
        <fullName evidence="4">Short-chain dehydrogenase/reductase SDR</fullName>
    </submittedName>
</protein>
<dbReference type="InterPro" id="IPR020904">
    <property type="entry name" value="Sc_DH/Rdtase_CS"/>
</dbReference>
<dbReference type="GO" id="GO:0016491">
    <property type="term" value="F:oxidoreductase activity"/>
    <property type="evidence" value="ECO:0007669"/>
    <property type="project" value="UniProtKB-KW"/>
</dbReference>
<sequence>MVNNDRQVVIITDANNGIGFHMASALLDEGYRVAAFDLAGDNLEELQKSFPDNLLFCKTDVTQDPEVRESVEKVIQKWGQIDILVNNACLAIFAPFEMKDIEDTRREFEVNYFGYVRMINAVLPYMKARRKGIIHNVSSGVGITGFPGIYGYSSTKGAIEALTLTLSYEFARYGISVTVMHPPLTNTKSASPLGIPSQVMADPADVGRALAKKVLSTKWVITPNLQTRIYLFIARRFPHAIGKLMGKMTEREKRKS</sequence>
<dbReference type="OrthoDB" id="9808814at2"/>
<accession>C5CHL4</accession>
<evidence type="ECO:0000256" key="1">
    <source>
        <dbReference type="ARBA" id="ARBA00006484"/>
    </source>
</evidence>
<dbReference type="InterPro" id="IPR002347">
    <property type="entry name" value="SDR_fam"/>
</dbReference>
<dbReference type="eggNOG" id="COG4221">
    <property type="taxonomic scope" value="Bacteria"/>
</dbReference>
<dbReference type="InterPro" id="IPR036291">
    <property type="entry name" value="NAD(P)-bd_dom_sf"/>
</dbReference>
<evidence type="ECO:0000256" key="2">
    <source>
        <dbReference type="ARBA" id="ARBA00023002"/>
    </source>
</evidence>
<keyword evidence="2" id="KW-0560">Oxidoreductase</keyword>
<dbReference type="PROSITE" id="PS00061">
    <property type="entry name" value="ADH_SHORT"/>
    <property type="match status" value="1"/>
</dbReference>
<name>C5CHL4_KOSOT</name>
<reference evidence="4 5" key="2">
    <citation type="journal article" date="2011" name="J. Bacteriol.">
        <title>Genome Sequence of Kosmotoga olearia Strain TBF 19.5.1, a Thermophilic Bacterium with a Wide Growth Temperature Range, Isolated from the Troll B Oil Platform in the North Sea.</title>
        <authorList>
            <person name="Swithers K.S."/>
            <person name="Dipippo J.L."/>
            <person name="Bruce D.C."/>
            <person name="Detter C."/>
            <person name="Tapia R."/>
            <person name="Han S."/>
            <person name="Goodwin L.A."/>
            <person name="Han J."/>
            <person name="Woyke T."/>
            <person name="Pitluck S."/>
            <person name="Pennacchio L."/>
            <person name="Nolan M."/>
            <person name="Mikhailova N."/>
            <person name="Land M.L."/>
            <person name="Nesbo C.L."/>
            <person name="Gogarten J.P."/>
            <person name="Noll K.M."/>
        </authorList>
    </citation>
    <scope>NUCLEOTIDE SEQUENCE [LARGE SCALE GENOMIC DNA]</scope>
    <source>
        <strain evidence="5">ATCC BAA-1733 / DSM 21960 / TBF 19.5.1</strain>
    </source>
</reference>
<gene>
    <name evidence="4" type="ordered locus">Kole_1066</name>
</gene>
<keyword evidence="5" id="KW-1185">Reference proteome</keyword>
<dbReference type="KEGG" id="kol:Kole_1066"/>
<dbReference type="Proteomes" id="UP000002382">
    <property type="component" value="Chromosome"/>
</dbReference>
<reference evidence="4 5" key="1">
    <citation type="submission" date="2009-06" db="EMBL/GenBank/DDBJ databases">
        <title>Complete sequence of Thermotogales bacterium TBF 19.5.1.</title>
        <authorList>
            <consortium name="US DOE Joint Genome Institute"/>
            <person name="Lucas S."/>
            <person name="Copeland A."/>
            <person name="Lapidus A."/>
            <person name="Glavina del Rio T."/>
            <person name="Tice H."/>
            <person name="Bruce D."/>
            <person name="Goodwin L."/>
            <person name="Pitluck S."/>
            <person name="Chertkov O."/>
            <person name="Brettin T."/>
            <person name="Detter J.C."/>
            <person name="Han C."/>
            <person name="Schmutz J."/>
            <person name="Larimer F."/>
            <person name="Land M."/>
            <person name="Hauser L."/>
            <person name="Kyrpides N."/>
            <person name="Ovchinnikova G."/>
            <person name="Noll K."/>
        </authorList>
    </citation>
    <scope>NUCLEOTIDE SEQUENCE [LARGE SCALE GENOMIC DNA]</scope>
    <source>
        <strain evidence="5">ATCC BAA-1733 / DSM 21960 / TBF 19.5.1</strain>
    </source>
</reference>
<dbReference type="PRINTS" id="PR00080">
    <property type="entry name" value="SDRFAMILY"/>
</dbReference>
<evidence type="ECO:0000256" key="3">
    <source>
        <dbReference type="RuleBase" id="RU000363"/>
    </source>
</evidence>
<dbReference type="HOGENOM" id="CLU_010194_2_1_0"/>
<evidence type="ECO:0000313" key="4">
    <source>
        <dbReference type="EMBL" id="ACR79769.1"/>
    </source>
</evidence>
<dbReference type="AlphaFoldDB" id="C5CHL4"/>
<dbReference type="PANTHER" id="PTHR43976">
    <property type="entry name" value="SHORT CHAIN DEHYDROGENASE"/>
    <property type="match status" value="1"/>
</dbReference>
<dbReference type="InterPro" id="IPR051911">
    <property type="entry name" value="SDR_oxidoreductase"/>
</dbReference>
<comment type="similarity">
    <text evidence="1 3">Belongs to the short-chain dehydrogenases/reductases (SDR) family.</text>
</comment>
<dbReference type="PANTHER" id="PTHR43976:SF16">
    <property type="entry name" value="SHORT-CHAIN DEHYDROGENASE_REDUCTASE FAMILY PROTEIN"/>
    <property type="match status" value="1"/>
</dbReference>
<dbReference type="Pfam" id="PF00106">
    <property type="entry name" value="adh_short"/>
    <property type="match status" value="1"/>
</dbReference>
<dbReference type="PRINTS" id="PR00081">
    <property type="entry name" value="GDHRDH"/>
</dbReference>
<evidence type="ECO:0000313" key="5">
    <source>
        <dbReference type="Proteomes" id="UP000002382"/>
    </source>
</evidence>
<dbReference type="RefSeq" id="WP_015868427.1">
    <property type="nucleotide sequence ID" value="NC_012785.1"/>
</dbReference>
<dbReference type="SUPFAM" id="SSF51735">
    <property type="entry name" value="NAD(P)-binding Rossmann-fold domains"/>
    <property type="match status" value="1"/>
</dbReference>